<reference evidence="3" key="1">
    <citation type="submission" date="2023-06" db="EMBL/GenBank/DDBJ databases">
        <title>Genomic analysis of the entomopathogenic nematode Steinernema hermaphroditum.</title>
        <authorList>
            <person name="Schwarz E.M."/>
            <person name="Heppert J.K."/>
            <person name="Baniya A."/>
            <person name="Schwartz H.T."/>
            <person name="Tan C.-H."/>
            <person name="Antoshechkin I."/>
            <person name="Sternberg P.W."/>
            <person name="Goodrich-Blair H."/>
            <person name="Dillman A.R."/>
        </authorList>
    </citation>
    <scope>NUCLEOTIDE SEQUENCE</scope>
    <source>
        <strain evidence="3">PS9179</strain>
        <tissue evidence="3">Whole animal</tissue>
    </source>
</reference>
<dbReference type="Proteomes" id="UP001175271">
    <property type="component" value="Unassembled WGS sequence"/>
</dbReference>
<accession>A0AA39HWT1</accession>
<organism evidence="3 4">
    <name type="scientific">Steinernema hermaphroditum</name>
    <dbReference type="NCBI Taxonomy" id="289476"/>
    <lineage>
        <taxon>Eukaryota</taxon>
        <taxon>Metazoa</taxon>
        <taxon>Ecdysozoa</taxon>
        <taxon>Nematoda</taxon>
        <taxon>Chromadorea</taxon>
        <taxon>Rhabditida</taxon>
        <taxon>Tylenchina</taxon>
        <taxon>Panagrolaimomorpha</taxon>
        <taxon>Strongyloidoidea</taxon>
        <taxon>Steinernematidae</taxon>
        <taxon>Steinernema</taxon>
    </lineage>
</organism>
<protein>
    <recommendedName>
        <fullName evidence="5">Secreted protein</fullName>
    </recommendedName>
</protein>
<gene>
    <name evidence="3" type="ORF">QR680_006144</name>
</gene>
<sequence length="126" mass="14402">MDSKVVLLVLLLIGTCLGTTYVQPQFPRSKLTILPHNCLARGPYGGQYKCYVIIDYYSERFECYSLNVPYNFFERFENGDFVHDPMPGQPSQPILMRDPPQELMMVGEPIQEPTQEPSQEKSAGDH</sequence>
<feature type="chain" id="PRO_5041442664" description="Secreted protein" evidence="2">
    <location>
        <begin position="19"/>
        <end position="126"/>
    </location>
</feature>
<keyword evidence="4" id="KW-1185">Reference proteome</keyword>
<dbReference type="EMBL" id="JAUCMV010000003">
    <property type="protein sequence ID" value="KAK0412317.1"/>
    <property type="molecule type" value="Genomic_DNA"/>
</dbReference>
<evidence type="ECO:0000256" key="1">
    <source>
        <dbReference type="SAM" id="MobiDB-lite"/>
    </source>
</evidence>
<evidence type="ECO:0000313" key="4">
    <source>
        <dbReference type="Proteomes" id="UP001175271"/>
    </source>
</evidence>
<feature type="signal peptide" evidence="2">
    <location>
        <begin position="1"/>
        <end position="18"/>
    </location>
</feature>
<evidence type="ECO:0000256" key="2">
    <source>
        <dbReference type="SAM" id="SignalP"/>
    </source>
</evidence>
<evidence type="ECO:0008006" key="5">
    <source>
        <dbReference type="Google" id="ProtNLM"/>
    </source>
</evidence>
<keyword evidence="2" id="KW-0732">Signal</keyword>
<name>A0AA39HWT1_9BILA</name>
<evidence type="ECO:0000313" key="3">
    <source>
        <dbReference type="EMBL" id="KAK0412317.1"/>
    </source>
</evidence>
<proteinExistence type="predicted"/>
<comment type="caution">
    <text evidence="3">The sequence shown here is derived from an EMBL/GenBank/DDBJ whole genome shotgun (WGS) entry which is preliminary data.</text>
</comment>
<dbReference type="AlphaFoldDB" id="A0AA39HWT1"/>
<feature type="region of interest" description="Disordered" evidence="1">
    <location>
        <begin position="107"/>
        <end position="126"/>
    </location>
</feature>